<accession>A0A078AJE0</accession>
<evidence type="ECO:0000256" key="2">
    <source>
        <dbReference type="SAM" id="MobiDB-lite"/>
    </source>
</evidence>
<gene>
    <name evidence="3" type="primary">Contig5121.g233</name>
    <name evidence="3" type="ORF">STYLEM_11031</name>
</gene>
<feature type="region of interest" description="Disordered" evidence="2">
    <location>
        <begin position="181"/>
        <end position="205"/>
    </location>
</feature>
<dbReference type="InParanoid" id="A0A078AJE0"/>
<feature type="coiled-coil region" evidence="1">
    <location>
        <begin position="40"/>
        <end position="85"/>
    </location>
</feature>
<evidence type="ECO:0000313" key="3">
    <source>
        <dbReference type="EMBL" id="CDW82006.1"/>
    </source>
</evidence>
<organism evidence="3 4">
    <name type="scientific">Stylonychia lemnae</name>
    <name type="common">Ciliate</name>
    <dbReference type="NCBI Taxonomy" id="5949"/>
    <lineage>
        <taxon>Eukaryota</taxon>
        <taxon>Sar</taxon>
        <taxon>Alveolata</taxon>
        <taxon>Ciliophora</taxon>
        <taxon>Intramacronucleata</taxon>
        <taxon>Spirotrichea</taxon>
        <taxon>Stichotrichia</taxon>
        <taxon>Sporadotrichida</taxon>
        <taxon>Oxytrichidae</taxon>
        <taxon>Stylonychinae</taxon>
        <taxon>Stylonychia</taxon>
    </lineage>
</organism>
<evidence type="ECO:0000256" key="1">
    <source>
        <dbReference type="SAM" id="Coils"/>
    </source>
</evidence>
<protein>
    <submittedName>
        <fullName evidence="3">Uncharacterized protein</fullName>
    </submittedName>
</protein>
<name>A0A078AJE0_STYLE</name>
<dbReference type="AlphaFoldDB" id="A0A078AJE0"/>
<reference evidence="3 4" key="1">
    <citation type="submission" date="2014-06" db="EMBL/GenBank/DDBJ databases">
        <authorList>
            <person name="Swart Estienne"/>
        </authorList>
    </citation>
    <scope>NUCLEOTIDE SEQUENCE [LARGE SCALE GENOMIC DNA]</scope>
    <source>
        <strain evidence="3 4">130c</strain>
    </source>
</reference>
<dbReference type="Proteomes" id="UP000039865">
    <property type="component" value="Unassembled WGS sequence"/>
</dbReference>
<dbReference type="EMBL" id="CCKQ01010489">
    <property type="protein sequence ID" value="CDW82006.1"/>
    <property type="molecule type" value="Genomic_DNA"/>
</dbReference>
<keyword evidence="4" id="KW-1185">Reference proteome</keyword>
<sequence length="205" mass="24190">MNITRDQQYTESEHDRSQTTLAESYQEVEQMIDSQVDPELKALMEQLYQQRQMLMDLQTELDEQVDVQQNNAQAFEQQLNDHIEDVIKQPSVDVIQSVNEMVDSFQQESVDIDKLIEEERQKRAKIAEEVEKVQNELLDMCNQAEMTQIKEDIKKTREERDNLKQVRDQLVVDLKKQQLLSPHDSYITEQDDEDDSESIQSNVKQ</sequence>
<feature type="coiled-coil region" evidence="1">
    <location>
        <begin position="112"/>
        <end position="173"/>
    </location>
</feature>
<evidence type="ECO:0000313" key="4">
    <source>
        <dbReference type="Proteomes" id="UP000039865"/>
    </source>
</evidence>
<proteinExistence type="predicted"/>
<keyword evidence="1" id="KW-0175">Coiled coil</keyword>